<feature type="signal peptide" evidence="2">
    <location>
        <begin position="1"/>
        <end position="17"/>
    </location>
</feature>
<accession>A0AAX4HMJ1</accession>
<keyword evidence="1" id="KW-1133">Transmembrane helix</keyword>
<dbReference type="EMBL" id="CP139487">
    <property type="protein sequence ID" value="WPU64495.1"/>
    <property type="molecule type" value="Genomic_DNA"/>
</dbReference>
<evidence type="ECO:0000313" key="4">
    <source>
        <dbReference type="EMBL" id="WPU64495.1"/>
    </source>
</evidence>
<keyword evidence="5" id="KW-1185">Reference proteome</keyword>
<evidence type="ECO:0000259" key="3">
    <source>
        <dbReference type="Pfam" id="PF04536"/>
    </source>
</evidence>
<dbReference type="Gene3D" id="3.10.310.50">
    <property type="match status" value="1"/>
</dbReference>
<dbReference type="KEGG" id="psti:SOO65_17510"/>
<gene>
    <name evidence="4" type="ORF">SOO65_17510</name>
</gene>
<dbReference type="AlphaFoldDB" id="A0AAX4HMJ1"/>
<feature type="domain" description="TPM" evidence="3">
    <location>
        <begin position="29"/>
        <end position="145"/>
    </location>
</feature>
<feature type="chain" id="PRO_5043478135" evidence="2">
    <location>
        <begin position="18"/>
        <end position="288"/>
    </location>
</feature>
<keyword evidence="1" id="KW-0472">Membrane</keyword>
<keyword evidence="1" id="KW-0812">Transmembrane</keyword>
<organism evidence="4 5">
    <name type="scientific">Peredibacter starrii</name>
    <dbReference type="NCBI Taxonomy" id="28202"/>
    <lineage>
        <taxon>Bacteria</taxon>
        <taxon>Pseudomonadati</taxon>
        <taxon>Bdellovibrionota</taxon>
        <taxon>Bacteriovoracia</taxon>
        <taxon>Bacteriovoracales</taxon>
        <taxon>Bacteriovoracaceae</taxon>
        <taxon>Peredibacter</taxon>
    </lineage>
</organism>
<evidence type="ECO:0000313" key="5">
    <source>
        <dbReference type="Proteomes" id="UP001324634"/>
    </source>
</evidence>
<dbReference type="Pfam" id="PF04536">
    <property type="entry name" value="TPM_phosphatase"/>
    <property type="match status" value="1"/>
</dbReference>
<dbReference type="PANTHER" id="PTHR30373:SF2">
    <property type="entry name" value="UPF0603 PROTEIN YGCG"/>
    <property type="match status" value="1"/>
</dbReference>
<dbReference type="Proteomes" id="UP001324634">
    <property type="component" value="Chromosome"/>
</dbReference>
<evidence type="ECO:0000256" key="1">
    <source>
        <dbReference type="SAM" id="Phobius"/>
    </source>
</evidence>
<feature type="transmembrane region" description="Helical" evidence="1">
    <location>
        <begin position="177"/>
        <end position="196"/>
    </location>
</feature>
<dbReference type="PANTHER" id="PTHR30373">
    <property type="entry name" value="UPF0603 PROTEIN YGCG"/>
    <property type="match status" value="1"/>
</dbReference>
<evidence type="ECO:0000256" key="2">
    <source>
        <dbReference type="SAM" id="SignalP"/>
    </source>
</evidence>
<name>A0AAX4HMJ1_9BACT</name>
<keyword evidence="2" id="KW-0732">Signal</keyword>
<sequence>MRLLFSFLLLFSLQVWGAELQLPALTSPVMDQAGFLNEAERNDLAELAYEIYTNKGPQITILTVPDMQGWPIEEFSIRVAEKWQLGSKDQDNGLLVIIAKAERQMRIEVGNGIEGEITDYDTTKYTREIFPEYFRRGEFHAALRLFEEDVAKRFNIQVDPGRTAYVRRAPVRQSNGLLNRLFPIMLVIIVVVHLIMRRNPFARGLFTGAGMAGASFLMVPGAAMFAVIIFIVGFLLGLIGISNFLFALLASGGGRGGRYGGGGGGFGGGGGWSGGGGGFSGGGSSGNW</sequence>
<proteinExistence type="predicted"/>
<protein>
    <submittedName>
        <fullName evidence="4">TPM domain-containing protein</fullName>
    </submittedName>
</protein>
<reference evidence="4 5" key="1">
    <citation type="submission" date="2023-11" db="EMBL/GenBank/DDBJ databases">
        <title>Peredibacter starrii A3.12.</title>
        <authorList>
            <person name="Mitchell R.J."/>
        </authorList>
    </citation>
    <scope>NUCLEOTIDE SEQUENCE [LARGE SCALE GENOMIC DNA]</scope>
    <source>
        <strain evidence="4 5">A3.12</strain>
    </source>
</reference>
<feature type="transmembrane region" description="Helical" evidence="1">
    <location>
        <begin position="225"/>
        <end position="249"/>
    </location>
</feature>
<feature type="transmembrane region" description="Helical" evidence="1">
    <location>
        <begin position="201"/>
        <end position="219"/>
    </location>
</feature>
<dbReference type="InterPro" id="IPR007621">
    <property type="entry name" value="TPM_dom"/>
</dbReference>
<dbReference type="RefSeq" id="WP_321393399.1">
    <property type="nucleotide sequence ID" value="NZ_CP139487.1"/>
</dbReference>